<sequence>MTRYSWANLKDISEDFQGKLESFLLINLESVEVIMLVYAILELKHIHFRDISSDEKCKIAWSDCKCIQNNLKCFLFWFQSTRDSSIAFSNVKSILFGSKFKVKLGLLGSDGSHDSAKSCHI</sequence>
<reference evidence="1" key="1">
    <citation type="journal article" date="2022" name="Int. J. Mol. Sci.">
        <title>Draft Genome of Tanacetum Coccineum: Genomic Comparison of Closely Related Tanacetum-Family Plants.</title>
        <authorList>
            <person name="Yamashiro T."/>
            <person name="Shiraishi A."/>
            <person name="Nakayama K."/>
            <person name="Satake H."/>
        </authorList>
    </citation>
    <scope>NUCLEOTIDE SEQUENCE</scope>
</reference>
<keyword evidence="2" id="KW-1185">Reference proteome</keyword>
<protein>
    <submittedName>
        <fullName evidence="1">Uncharacterized protein</fullName>
    </submittedName>
</protein>
<dbReference type="Proteomes" id="UP001151760">
    <property type="component" value="Unassembled WGS sequence"/>
</dbReference>
<name>A0ABQ4Y9Q0_9ASTR</name>
<organism evidence="1 2">
    <name type="scientific">Tanacetum coccineum</name>
    <dbReference type="NCBI Taxonomy" id="301880"/>
    <lineage>
        <taxon>Eukaryota</taxon>
        <taxon>Viridiplantae</taxon>
        <taxon>Streptophyta</taxon>
        <taxon>Embryophyta</taxon>
        <taxon>Tracheophyta</taxon>
        <taxon>Spermatophyta</taxon>
        <taxon>Magnoliopsida</taxon>
        <taxon>eudicotyledons</taxon>
        <taxon>Gunneridae</taxon>
        <taxon>Pentapetalae</taxon>
        <taxon>asterids</taxon>
        <taxon>campanulids</taxon>
        <taxon>Asterales</taxon>
        <taxon>Asteraceae</taxon>
        <taxon>Asteroideae</taxon>
        <taxon>Anthemideae</taxon>
        <taxon>Anthemidinae</taxon>
        <taxon>Tanacetum</taxon>
    </lineage>
</organism>
<reference evidence="1" key="2">
    <citation type="submission" date="2022-01" db="EMBL/GenBank/DDBJ databases">
        <authorList>
            <person name="Yamashiro T."/>
            <person name="Shiraishi A."/>
            <person name="Satake H."/>
            <person name="Nakayama K."/>
        </authorList>
    </citation>
    <scope>NUCLEOTIDE SEQUENCE</scope>
</reference>
<dbReference type="EMBL" id="BQNB010010205">
    <property type="protein sequence ID" value="GJS74102.1"/>
    <property type="molecule type" value="Genomic_DNA"/>
</dbReference>
<evidence type="ECO:0000313" key="1">
    <source>
        <dbReference type="EMBL" id="GJS74102.1"/>
    </source>
</evidence>
<proteinExistence type="predicted"/>
<gene>
    <name evidence="1" type="ORF">Tco_0706943</name>
</gene>
<accession>A0ABQ4Y9Q0</accession>
<evidence type="ECO:0000313" key="2">
    <source>
        <dbReference type="Proteomes" id="UP001151760"/>
    </source>
</evidence>
<comment type="caution">
    <text evidence="1">The sequence shown here is derived from an EMBL/GenBank/DDBJ whole genome shotgun (WGS) entry which is preliminary data.</text>
</comment>